<keyword evidence="2 5" id="KW-0732">Signal</keyword>
<dbReference type="Pfam" id="PF00561">
    <property type="entry name" value="Abhydrolase_1"/>
    <property type="match status" value="1"/>
</dbReference>
<feature type="chain" id="PRO_5024861017" evidence="5">
    <location>
        <begin position="31"/>
        <end position="551"/>
    </location>
</feature>
<dbReference type="EMBL" id="CP029190">
    <property type="protein sequence ID" value="QES46802.1"/>
    <property type="molecule type" value="Genomic_DNA"/>
</dbReference>
<dbReference type="SUPFAM" id="SSF53474">
    <property type="entry name" value="alpha/beta-Hydrolases"/>
    <property type="match status" value="1"/>
</dbReference>
<evidence type="ECO:0000259" key="6">
    <source>
        <dbReference type="Pfam" id="PF00561"/>
    </source>
</evidence>
<dbReference type="GO" id="GO:0016787">
    <property type="term" value="F:hydrolase activity"/>
    <property type="evidence" value="ECO:0007669"/>
    <property type="project" value="UniProtKB-KW"/>
</dbReference>
<dbReference type="InterPro" id="IPR000073">
    <property type="entry name" value="AB_hydrolase_1"/>
</dbReference>
<feature type="region of interest" description="Disordered" evidence="4">
    <location>
        <begin position="337"/>
        <end position="385"/>
    </location>
</feature>
<evidence type="ECO:0000256" key="2">
    <source>
        <dbReference type="ARBA" id="ARBA00022729"/>
    </source>
</evidence>
<dbReference type="RefSeq" id="WP_150205680.1">
    <property type="nucleotide sequence ID" value="NZ_CP029190.1"/>
</dbReference>
<gene>
    <name evidence="8" type="ORF">DEJ50_01950</name>
</gene>
<feature type="domain" description="AB hydrolase-1" evidence="6">
    <location>
        <begin position="92"/>
        <end position="285"/>
    </location>
</feature>
<feature type="domain" description="Peptidase S33 tripeptidyl aminopeptidase-like C-terminal" evidence="7">
    <location>
        <begin position="424"/>
        <end position="523"/>
    </location>
</feature>
<evidence type="ECO:0000256" key="5">
    <source>
        <dbReference type="SAM" id="SignalP"/>
    </source>
</evidence>
<dbReference type="Pfam" id="PF08386">
    <property type="entry name" value="Abhydrolase_4"/>
    <property type="match status" value="1"/>
</dbReference>
<accession>A0A5P2CV66</accession>
<dbReference type="PANTHER" id="PTHR43248">
    <property type="entry name" value="2-SUCCINYL-6-HYDROXY-2,4-CYCLOHEXADIENE-1-CARBOXYLATE SYNTHASE"/>
    <property type="match status" value="1"/>
</dbReference>
<feature type="compositionally biased region" description="Low complexity" evidence="4">
    <location>
        <begin position="353"/>
        <end position="369"/>
    </location>
</feature>
<name>A0A5P2CV66_STRVZ</name>
<evidence type="ECO:0000313" key="9">
    <source>
        <dbReference type="Proteomes" id="UP000325211"/>
    </source>
</evidence>
<dbReference type="InterPro" id="IPR013595">
    <property type="entry name" value="Pept_S33_TAP-like_C"/>
</dbReference>
<dbReference type="PANTHER" id="PTHR43248:SF29">
    <property type="entry name" value="TRIPEPTIDYL AMINOPEPTIDASE"/>
    <property type="match status" value="1"/>
</dbReference>
<reference evidence="8 9" key="1">
    <citation type="submission" date="2018-05" db="EMBL/GenBank/DDBJ databases">
        <title>Streptomyces venezuelae.</title>
        <authorList>
            <person name="Kim W."/>
            <person name="Lee N."/>
            <person name="Cho B.-K."/>
        </authorList>
    </citation>
    <scope>NUCLEOTIDE SEQUENCE [LARGE SCALE GENOMIC DNA]</scope>
    <source>
        <strain evidence="8 9">ATCC 21782</strain>
    </source>
</reference>
<comment type="similarity">
    <text evidence="1">Belongs to the peptidase S33 family.</text>
</comment>
<keyword evidence="3 8" id="KW-0378">Hydrolase</keyword>
<evidence type="ECO:0000256" key="1">
    <source>
        <dbReference type="ARBA" id="ARBA00010088"/>
    </source>
</evidence>
<feature type="signal peptide" evidence="5">
    <location>
        <begin position="1"/>
        <end position="30"/>
    </location>
</feature>
<evidence type="ECO:0000256" key="4">
    <source>
        <dbReference type="SAM" id="MobiDB-lite"/>
    </source>
</evidence>
<evidence type="ECO:0000256" key="3">
    <source>
        <dbReference type="ARBA" id="ARBA00022801"/>
    </source>
</evidence>
<proteinExistence type="inferred from homology"/>
<dbReference type="AlphaFoldDB" id="A0A5P2CV66"/>
<evidence type="ECO:0000259" key="7">
    <source>
        <dbReference type="Pfam" id="PF08386"/>
    </source>
</evidence>
<protein>
    <submittedName>
        <fullName evidence="8">Alpha/beta hydrolase</fullName>
    </submittedName>
</protein>
<dbReference type="OrthoDB" id="4447445at2"/>
<sequence>MRLKRLGTLFAAAGLAATTVPLLSATQASADPAEAYRPQRPPAWHRCSDDQPAAYECATVKVPLDYQRPRGRTIDLAVSRIKSENPDRRHGVLLLNPGGPGGAGLDLPLMMHEAMPKEVRDRYDLIGFDPRGVGASSPISCGLSEAEQNFDRPYRPETHRSDVAWARTVTDKCRAKAGAVLPHITTRNTARDMDAIRAVLGERKISYLGYSYGTYLGAVYTQMFPHRTDRFVLDSGVDPQRIWRGMIQVWATEAEPAFARWTRWTAERDGEFHLGNTPQAVSGTFWGLVARADREPIDYAGQKLTGDDIRAGRGIFFYPETAARAVADLKAAAEGRPGTLPVPDLLRTPAPKPASAAASAVAPGTASGPVPGPAPTPVQGPASGPAPDNGMAVFWAVVCGDTGAWPRSPEQYARDAARDKKKYPLYGDFASNITPCAFWQRPVEPATPMKTAAPVLTVQNEWDSQTPLVSGQGLHRALKGSRMVLAAGGEGHGVYLVDPASCANAPVNTYLATGRLPAADVTCRTTPGADRREGLLTPEAQRFPVAGSSRF</sequence>
<dbReference type="InterPro" id="IPR029058">
    <property type="entry name" value="AB_hydrolase_fold"/>
</dbReference>
<organism evidence="8 9">
    <name type="scientific">Streptomyces venezuelae</name>
    <dbReference type="NCBI Taxonomy" id="54571"/>
    <lineage>
        <taxon>Bacteria</taxon>
        <taxon>Bacillati</taxon>
        <taxon>Actinomycetota</taxon>
        <taxon>Actinomycetes</taxon>
        <taxon>Kitasatosporales</taxon>
        <taxon>Streptomycetaceae</taxon>
        <taxon>Streptomyces</taxon>
    </lineage>
</organism>
<dbReference type="Gene3D" id="3.40.50.1820">
    <property type="entry name" value="alpha/beta hydrolase"/>
    <property type="match status" value="1"/>
</dbReference>
<dbReference type="Proteomes" id="UP000325211">
    <property type="component" value="Chromosome"/>
</dbReference>
<dbReference type="InterPro" id="IPR051601">
    <property type="entry name" value="Serine_prot/Carboxylest_S33"/>
</dbReference>
<evidence type="ECO:0000313" key="8">
    <source>
        <dbReference type="EMBL" id="QES46802.1"/>
    </source>
</evidence>